<dbReference type="EMBL" id="CP092875">
    <property type="protein sequence ID" value="UYV75442.1"/>
    <property type="molecule type" value="Genomic_DNA"/>
</dbReference>
<dbReference type="InterPro" id="IPR057670">
    <property type="entry name" value="SH3_retrovirus"/>
</dbReference>
<feature type="compositionally biased region" description="Acidic residues" evidence="3">
    <location>
        <begin position="1416"/>
        <end position="1432"/>
    </location>
</feature>
<keyword evidence="2" id="KW-0863">Zinc-finger</keyword>
<dbReference type="Pfam" id="PF13976">
    <property type="entry name" value="gag_pre-integrs"/>
    <property type="match status" value="1"/>
</dbReference>
<reference evidence="6 7" key="1">
    <citation type="submission" date="2022-01" db="EMBL/GenBank/DDBJ databases">
        <title>A chromosomal length assembly of Cordylochernes scorpioides.</title>
        <authorList>
            <person name="Zeh D."/>
            <person name="Zeh J."/>
        </authorList>
    </citation>
    <scope>NUCLEOTIDE SEQUENCE [LARGE SCALE GENOMIC DNA]</scope>
    <source>
        <strain evidence="6">IN4F17</strain>
        <tissue evidence="6">Whole Body</tissue>
    </source>
</reference>
<dbReference type="SUPFAM" id="SSF57756">
    <property type="entry name" value="Retrovirus zinc finger-like domains"/>
    <property type="match status" value="1"/>
</dbReference>
<feature type="domain" description="CCHC-type" evidence="4">
    <location>
        <begin position="1007"/>
        <end position="1022"/>
    </location>
</feature>
<organism evidence="6 7">
    <name type="scientific">Cordylochernes scorpioides</name>
    <dbReference type="NCBI Taxonomy" id="51811"/>
    <lineage>
        <taxon>Eukaryota</taxon>
        <taxon>Metazoa</taxon>
        <taxon>Ecdysozoa</taxon>
        <taxon>Arthropoda</taxon>
        <taxon>Chelicerata</taxon>
        <taxon>Arachnida</taxon>
        <taxon>Pseudoscorpiones</taxon>
        <taxon>Cheliferoidea</taxon>
        <taxon>Chernetidae</taxon>
        <taxon>Cordylochernes</taxon>
    </lineage>
</organism>
<evidence type="ECO:0000259" key="4">
    <source>
        <dbReference type="PROSITE" id="PS50158"/>
    </source>
</evidence>
<dbReference type="Pfam" id="PF22936">
    <property type="entry name" value="Pol_BBD"/>
    <property type="match status" value="1"/>
</dbReference>
<dbReference type="InterPro" id="IPR043502">
    <property type="entry name" value="DNA/RNA_pol_sf"/>
</dbReference>
<dbReference type="Proteomes" id="UP001235939">
    <property type="component" value="Chromosome 13"/>
</dbReference>
<keyword evidence="1" id="KW-0064">Aspartyl protease</keyword>
<dbReference type="Pfam" id="PF14223">
    <property type="entry name" value="Retrotran_gag_2"/>
    <property type="match status" value="1"/>
</dbReference>
<dbReference type="CDD" id="cd09272">
    <property type="entry name" value="RNase_HI_RT_Ty1"/>
    <property type="match status" value="2"/>
</dbReference>
<gene>
    <name evidence="6" type="ORF">LAZ67_13000282</name>
</gene>
<evidence type="ECO:0008006" key="8">
    <source>
        <dbReference type="Google" id="ProtNLM"/>
    </source>
</evidence>
<evidence type="ECO:0000259" key="5">
    <source>
        <dbReference type="PROSITE" id="PS50994"/>
    </source>
</evidence>
<keyword evidence="1" id="KW-0645">Protease</keyword>
<dbReference type="PANTHER" id="PTHR11439">
    <property type="entry name" value="GAG-POL-RELATED RETROTRANSPOSON"/>
    <property type="match status" value="1"/>
</dbReference>
<feature type="region of interest" description="Disordered" evidence="3">
    <location>
        <begin position="1405"/>
        <end position="1463"/>
    </location>
</feature>
<dbReference type="Pfam" id="PF07727">
    <property type="entry name" value="RVT_2"/>
    <property type="match status" value="2"/>
</dbReference>
<dbReference type="InterPro" id="IPR036875">
    <property type="entry name" value="Znf_CCHC_sf"/>
</dbReference>
<dbReference type="InterPro" id="IPR036397">
    <property type="entry name" value="RNaseH_sf"/>
</dbReference>
<keyword evidence="7" id="KW-1185">Reference proteome</keyword>
<dbReference type="PANTHER" id="PTHR11439:SF483">
    <property type="entry name" value="PEPTIDE SYNTHASE GLIP-LIKE, PUTATIVE (AFU_ORTHOLOGUE AFUA_3G12920)-RELATED"/>
    <property type="match status" value="1"/>
</dbReference>
<dbReference type="SMART" id="SM00343">
    <property type="entry name" value="ZnF_C2HC"/>
    <property type="match status" value="1"/>
</dbReference>
<dbReference type="PROSITE" id="PS50994">
    <property type="entry name" value="INTEGRASE"/>
    <property type="match status" value="2"/>
</dbReference>
<proteinExistence type="predicted"/>
<dbReference type="InterPro" id="IPR013103">
    <property type="entry name" value="RVT_2"/>
</dbReference>
<dbReference type="InterPro" id="IPR001584">
    <property type="entry name" value="Integrase_cat-core"/>
</dbReference>
<feature type="compositionally biased region" description="Basic and acidic residues" evidence="3">
    <location>
        <begin position="1405"/>
        <end position="1415"/>
    </location>
</feature>
<dbReference type="InterPro" id="IPR012337">
    <property type="entry name" value="RNaseH-like_sf"/>
</dbReference>
<dbReference type="Pfam" id="PF00665">
    <property type="entry name" value="rve"/>
    <property type="match status" value="1"/>
</dbReference>
<evidence type="ECO:0000313" key="6">
    <source>
        <dbReference type="EMBL" id="UYV75442.1"/>
    </source>
</evidence>
<evidence type="ECO:0000256" key="2">
    <source>
        <dbReference type="PROSITE-ProRule" id="PRU00047"/>
    </source>
</evidence>
<sequence length="2116" mass="243217">MTKRIHEVRSVKFSEAKRGIDYANDIQEDTNCDNLTYKGNCEKIVEDFLILKEDNPVTEIEMESKEDTSVKPGGDCENDSSQTEPIEERCVKGGRKKGETKSILEERHKARLEEQERKLIKEGVRRSQRIKDRNDANIIMEIDHYIPENFKEAMDSRERNEWHKAMEEEISEIEKHKVWTLVPRENSMKVINSKWVYSTKKTSNDAIYKRKDRLIAVGCNQRYGVDYKESFSPVLKKESLRTIVALAIQQNLIIKTYDVKTAYLYGELEETVYMRQPDGFMQKGEENKVCKLEKSLYGLTQSGKCWNKKINEILYQLGMIRTKCDPCVFKHQRGEGYAILGLYVDDLIIAGTTALYWILNVTIVDDYSNFTFVIPITNKSQTAEYITNLIKQEERQTGKKLKRIRNDNGGEYVSNYLKRWLSSKSIKQEFTTAYTPESNGKAERFNRTIVESARTMLIDSKLPIKFWSESVKVAVHINNRIEIKEINTTPFEIYKGWNPNIVYFKSREDPNLISHGNEDSGGDVYNREDQVENFNIDDGHIHQDDNDVDLITYEIKYPKDYQEAPNSDNREQWIRAMEDEMQRITKLKVWKLIDKPKDKKWIFSIKKNSDGSIENFKARLVATGYDQKLEEILEAYNLHDCNPSKTPLCISTNYDLFENSKSIDQKYYQEIVGKLIYIATRTRPDICHAIGNMSRFNKDPREVHLNGLKKILRYLKGTMNYELIYSRGDSSIVTYTDACWDRTADARSYSGFIIEMGNNLLNRKSNKQRSVALSTAESELEALSEGIKELIWTRNIIREMKINLKDQITVYCDSQNAISMINIRIKPETEVESNEWEKNDQKALATIVLSLSPPEIIHVKKCTTSAEAWKNLNKVHQPKGPATKVFLTKQLILLKINPNERLQDYLNKFSSLADRLSEMDAQVPEDFLSILLLCSLPESYEGFRTAIETRDELPSFEALKVKMLEEEIRQTQLNGTTNTEQAFLGNPERKNLPSTSKPKPRGFPFSCHFCGKKGHKAADCRKRKSRNPKNEMVASFGTKYLSKLGANEWCLDSGATAHMCSSRDSFDHFEETAPVKITLANGGLIEALGKGKVKLECSGKNGPVTLSLEDVLFVPELNGNLFSISRCTGKYNIVNFKYRKAEIVNLHTKICIQAYERNGLYILSQINCPKALATREICIAGEKNYEKWHSRFGHLNLQDLKKLKMQNIVYGLPNFDVKNFTCEVCLKDYLEGEGIGRQLSVEYTPQQNGVAERANRTLLDMTRCFMIEGDLPETLWAELIHTSTYIRNRCPKLNECKTPHELFTKRKPVVSHLKIIGSKSFAVNNRPNRSKFAPRSEEYKLIGYFTESKAYRLWKPGTRTIIKSRDVRFIEPELSRIRNEVIEIDVSPQKDPFVKEIPLVEEKGSKSEVESRTEIESESDLEMSDLVDEPSESEVIISRRGRGRPRYIRTGKPGRPRKEYPTANLSTQELLEAKYLPDPKDAEEALSGRDSYFWKKAMEEEFDSLIENKTWELVDPPKNRNIIGTKWVFKTKYNSDGSVERHKARLVAKGYSQQYGIDYEETFAPVVRQSTIRMFLALAVEYNLILHQMDVQSAYLNGEIKEEIFMTQPENFVSRKYPEKVCRLKKAIYGLKQAGIVWHEKLDTELKNLGLKQLQSDNCVYIKHDEGILLVAIYVDDLIIAAEREDTLKSFKESMKRIFKIKDLGGINCCLGIRIQMKEDGSISIDQERYIEELLAKYRMKEAKPISTPMDSNSKLTKISSIESENEPVKKVEYQSLIGSLIYLSVSTRPDIAYAVSALGQFSNDPRRQHWNAAKRVLRYLKGTSCLRITYRKSNEALHGYADADWGGNLVDRKSHTGIVYFLARGPIAWESKKQQTVTLSSTESEYIALCEAGKEAVYLRALLYEMGFGELLNGPTVLKTDNQGAQQLARNPVYHARTKHIDIKWHFIRSICSDGLVEVVHTPTQENVADILTKGLPSLFLNKMRQKRGKYRILKLGEKLDVLSDIKKGLSYTTIMQKYKISKTTVYDIKKSELKLAKFVDSTEKDVKKFSQVNQESINEWIDIDLDDPGHNVLSNDDIVEAVLSEKMEISSSDDSSSTSEDSLEPDVPRCEALK</sequence>
<dbReference type="SUPFAM" id="SSF53098">
    <property type="entry name" value="Ribonuclease H-like"/>
    <property type="match status" value="2"/>
</dbReference>
<feature type="non-terminal residue" evidence="6">
    <location>
        <position position="2116"/>
    </location>
</feature>
<dbReference type="InterPro" id="IPR054722">
    <property type="entry name" value="PolX-like_BBD"/>
</dbReference>
<keyword evidence="2" id="KW-0862">Zinc</keyword>
<feature type="region of interest" description="Disordered" evidence="3">
    <location>
        <begin position="2089"/>
        <end position="2116"/>
    </location>
</feature>
<dbReference type="Pfam" id="PF25597">
    <property type="entry name" value="SH3_retrovirus"/>
    <property type="match status" value="1"/>
</dbReference>
<dbReference type="PROSITE" id="PS50158">
    <property type="entry name" value="ZF_CCHC"/>
    <property type="match status" value="1"/>
</dbReference>
<protein>
    <recommendedName>
        <fullName evidence="8">Retrovirus-related Pol polyprotein from transposon TNT 1-94</fullName>
    </recommendedName>
</protein>
<feature type="domain" description="Integrase catalytic" evidence="5">
    <location>
        <begin position="322"/>
        <end position="498"/>
    </location>
</feature>
<dbReference type="InterPro" id="IPR025724">
    <property type="entry name" value="GAG-pre-integrase_dom"/>
</dbReference>
<feature type="compositionally biased region" description="Basic residues" evidence="3">
    <location>
        <begin position="1439"/>
        <end position="1455"/>
    </location>
</feature>
<evidence type="ECO:0000256" key="3">
    <source>
        <dbReference type="SAM" id="MobiDB-lite"/>
    </source>
</evidence>
<name>A0ABY6L4L8_9ARAC</name>
<feature type="compositionally biased region" description="Low complexity" evidence="3">
    <location>
        <begin position="2091"/>
        <end position="2102"/>
    </location>
</feature>
<keyword evidence="1" id="KW-0378">Hydrolase</keyword>
<dbReference type="Gene3D" id="3.30.420.10">
    <property type="entry name" value="Ribonuclease H-like superfamily/Ribonuclease H"/>
    <property type="match status" value="2"/>
</dbReference>
<dbReference type="SUPFAM" id="SSF56672">
    <property type="entry name" value="DNA/RNA polymerases"/>
    <property type="match status" value="2"/>
</dbReference>
<dbReference type="InterPro" id="IPR001878">
    <property type="entry name" value="Znf_CCHC"/>
</dbReference>
<keyword evidence="2" id="KW-0479">Metal-binding</keyword>
<evidence type="ECO:0000256" key="1">
    <source>
        <dbReference type="ARBA" id="ARBA00022750"/>
    </source>
</evidence>
<feature type="region of interest" description="Disordered" evidence="3">
    <location>
        <begin position="62"/>
        <end position="94"/>
    </location>
</feature>
<evidence type="ECO:0000313" key="7">
    <source>
        <dbReference type="Proteomes" id="UP001235939"/>
    </source>
</evidence>
<accession>A0ABY6L4L8</accession>
<feature type="domain" description="Integrase catalytic" evidence="5">
    <location>
        <begin position="1218"/>
        <end position="1307"/>
    </location>
</feature>